<dbReference type="GeneID" id="107271375"/>
<keyword evidence="15" id="KW-1185">Reference proteome</keyword>
<dbReference type="PANTHER" id="PTHR46732:SF8">
    <property type="entry name" value="ATP-DEPENDENT PROTEASE LA (LON) DOMAIN PROTEIN"/>
    <property type="match status" value="1"/>
</dbReference>
<evidence type="ECO:0000256" key="9">
    <source>
        <dbReference type="ARBA" id="ARBA00023242"/>
    </source>
</evidence>
<dbReference type="SUPFAM" id="SSF88697">
    <property type="entry name" value="PUA domain-like"/>
    <property type="match status" value="1"/>
</dbReference>
<comment type="pathway">
    <text evidence="2">Protein modification; protein ubiquitination.</text>
</comment>
<dbReference type="InterPro" id="IPR004910">
    <property type="entry name" value="Yippee/Mis18/Cereblon"/>
</dbReference>
<proteinExistence type="inferred from homology"/>
<gene>
    <name evidence="16" type="primary">LOC107271375</name>
</gene>
<dbReference type="InterPro" id="IPR046336">
    <property type="entry name" value="Lon_prtase_N_sf"/>
</dbReference>
<dbReference type="PANTHER" id="PTHR46732">
    <property type="entry name" value="ATP-DEPENDENT PROTEASE LA (LON) DOMAIN PROTEIN"/>
    <property type="match status" value="1"/>
</dbReference>
<dbReference type="InterPro" id="IPR034750">
    <property type="entry name" value="CULT"/>
</dbReference>
<evidence type="ECO:0000256" key="7">
    <source>
        <dbReference type="ARBA" id="ARBA00022833"/>
    </source>
</evidence>
<keyword evidence="5" id="KW-0479">Metal-binding</keyword>
<dbReference type="Proteomes" id="UP000694920">
    <property type="component" value="Unplaced"/>
</dbReference>
<keyword evidence="8" id="KW-0832">Ubl conjugation</keyword>
<comment type="similarity">
    <text evidence="3">Belongs to the CRBN family.</text>
</comment>
<feature type="domain" description="Lon N-terminal" evidence="13">
    <location>
        <begin position="77"/>
        <end position="301"/>
    </location>
</feature>
<keyword evidence="9" id="KW-0539">Nucleus</keyword>
<organism evidence="15 16">
    <name type="scientific">Cephus cinctus</name>
    <name type="common">Wheat stem sawfly</name>
    <dbReference type="NCBI Taxonomy" id="211228"/>
    <lineage>
        <taxon>Eukaryota</taxon>
        <taxon>Metazoa</taxon>
        <taxon>Ecdysozoa</taxon>
        <taxon>Arthropoda</taxon>
        <taxon>Hexapoda</taxon>
        <taxon>Insecta</taxon>
        <taxon>Pterygota</taxon>
        <taxon>Neoptera</taxon>
        <taxon>Endopterygota</taxon>
        <taxon>Hymenoptera</taxon>
        <taxon>Cephoidea</taxon>
        <taxon>Cephidae</taxon>
        <taxon>Cephus</taxon>
    </lineage>
</organism>
<dbReference type="InterPro" id="IPR003111">
    <property type="entry name" value="Lon_prtase_N"/>
</dbReference>
<evidence type="ECO:0000256" key="11">
    <source>
        <dbReference type="ARBA" id="ARBA00046075"/>
    </source>
</evidence>
<reference evidence="16" key="1">
    <citation type="submission" date="2025-08" db="UniProtKB">
        <authorList>
            <consortium name="RefSeq"/>
        </authorList>
    </citation>
    <scope>IDENTIFICATION</scope>
</reference>
<dbReference type="Gene3D" id="2.30.130.40">
    <property type="entry name" value="LON domain-like"/>
    <property type="match status" value="1"/>
</dbReference>
<dbReference type="KEGG" id="ccin:107271375"/>
<dbReference type="CTD" id="41230"/>
<comment type="function">
    <text evidence="11">Substrate recognition component of a DCX (DDB1-CUL4-X-box) E3 protein ligase complex that mediates the ubiquitination and subsequent proteasomal degradation of target proteins. Has an essential role in mediating growth by negatively regulating insulin signaling. It also has a role in maintaining presynaptic function in the neuromuscular junction synapses of third-instar larvae.</text>
</comment>
<keyword evidence="6" id="KW-0833">Ubl conjugation pathway</keyword>
<sequence length="420" mass="47756">MNVDVESDGESSDSIDANNGLEIAARTGPNVAPFSINNPTEGPPDSTFDLTLPATHSYLGNNLEELRGRTILDDGIYMNLPLLVKQSIIFPGQTLPMTIFDKPTIDMLQKCIQSDRTFGVICLNYNEKVAIGTTAEIYQYMEGNEAEGFRVKAKGRQRFKILQVIQGYGKRSANVKILPEITLGHPFLDARLASLDNLRLTPKNLEEERKLDRIERMDAAVTPWPAWVYKQYDPRRLSLKIKQYLQFIETRGSNIPEDPVELSFWIPHNLLLDDSQRIMLLNYDCAISRLQRELAYLDKDRIFECRNCSSMICKQSDMFPMSKEGPQSAYCNLGGVIHETITVYKAYNLVQSREPASTEYSWFPGYAWTIALCTGCGMHIGWLFTAVQKGLRPEAVWGLTRKSLRSRTRRNKKRSESPGY</sequence>
<dbReference type="PROSITE" id="PS51787">
    <property type="entry name" value="LON_N"/>
    <property type="match status" value="1"/>
</dbReference>
<evidence type="ECO:0000259" key="14">
    <source>
        <dbReference type="PROSITE" id="PS51788"/>
    </source>
</evidence>
<evidence type="ECO:0000256" key="3">
    <source>
        <dbReference type="ARBA" id="ARBA00005293"/>
    </source>
</evidence>
<dbReference type="PROSITE" id="PS51788">
    <property type="entry name" value="CULT"/>
    <property type="match status" value="1"/>
</dbReference>
<evidence type="ECO:0000256" key="1">
    <source>
        <dbReference type="ARBA" id="ARBA00004123"/>
    </source>
</evidence>
<dbReference type="SMART" id="SM00464">
    <property type="entry name" value="LON"/>
    <property type="match status" value="1"/>
</dbReference>
<dbReference type="Pfam" id="PF02190">
    <property type="entry name" value="LON_substr_bdg"/>
    <property type="match status" value="1"/>
</dbReference>
<evidence type="ECO:0000256" key="8">
    <source>
        <dbReference type="ARBA" id="ARBA00022843"/>
    </source>
</evidence>
<dbReference type="CDD" id="cd15777">
    <property type="entry name" value="CRBN_C_like"/>
    <property type="match status" value="1"/>
</dbReference>
<feature type="domain" description="CULT" evidence="14">
    <location>
        <begin position="300"/>
        <end position="408"/>
    </location>
</feature>
<comment type="subcellular location">
    <subcellularLocation>
        <location evidence="1">Nucleus</location>
    </subcellularLocation>
</comment>
<dbReference type="FunFam" id="2.170.150.20:FF:000005">
    <property type="entry name" value="Blast:Protein cereblon homolog"/>
    <property type="match status" value="1"/>
</dbReference>
<evidence type="ECO:0000259" key="13">
    <source>
        <dbReference type="PROSITE" id="PS51787"/>
    </source>
</evidence>
<dbReference type="InterPro" id="IPR015947">
    <property type="entry name" value="PUA-like_sf"/>
</dbReference>
<comment type="subunit">
    <text evidence="12">Likely a component of a DCX (DDB1-CUL4-X-box) protein ligase complex. May interact with pic/DDB1.</text>
</comment>
<evidence type="ECO:0000313" key="15">
    <source>
        <dbReference type="Proteomes" id="UP000694920"/>
    </source>
</evidence>
<dbReference type="RefSeq" id="XP_015602802.1">
    <property type="nucleotide sequence ID" value="XM_015747316.2"/>
</dbReference>
<evidence type="ECO:0000256" key="6">
    <source>
        <dbReference type="ARBA" id="ARBA00022786"/>
    </source>
</evidence>
<evidence type="ECO:0000256" key="2">
    <source>
        <dbReference type="ARBA" id="ARBA00004906"/>
    </source>
</evidence>
<dbReference type="Gene3D" id="1.20.58.1480">
    <property type="match status" value="1"/>
</dbReference>
<evidence type="ECO:0000256" key="12">
    <source>
        <dbReference type="ARBA" id="ARBA00046796"/>
    </source>
</evidence>
<dbReference type="GO" id="GO:0005634">
    <property type="term" value="C:nucleus"/>
    <property type="evidence" value="ECO:0007669"/>
    <property type="project" value="UniProtKB-SubCell"/>
</dbReference>
<dbReference type="Gene3D" id="2.170.150.20">
    <property type="entry name" value="Peptide methionine sulfoxide reductase"/>
    <property type="match status" value="1"/>
</dbReference>
<dbReference type="Pfam" id="PF03226">
    <property type="entry name" value="Yippee-Mis18"/>
    <property type="match status" value="1"/>
</dbReference>
<evidence type="ECO:0000313" key="16">
    <source>
        <dbReference type="RefSeq" id="XP_015602802.1"/>
    </source>
</evidence>
<evidence type="ECO:0000256" key="10">
    <source>
        <dbReference type="ARBA" id="ARBA00030079"/>
    </source>
</evidence>
<name>A0AAJ7C721_CEPCN</name>
<keyword evidence="7" id="KW-0862">Zinc</keyword>
<evidence type="ECO:0000256" key="5">
    <source>
        <dbReference type="ARBA" id="ARBA00022723"/>
    </source>
</evidence>
<protein>
    <recommendedName>
        <fullName evidence="4">Protein cereblon</fullName>
    </recommendedName>
    <alternativeName>
        <fullName evidence="10">Protein ohgata</fullName>
    </alternativeName>
</protein>
<accession>A0AAJ7C721</accession>
<evidence type="ECO:0000256" key="4">
    <source>
        <dbReference type="ARBA" id="ARBA00014394"/>
    </source>
</evidence>
<dbReference type="GO" id="GO:0046872">
    <property type="term" value="F:metal ion binding"/>
    <property type="evidence" value="ECO:0007669"/>
    <property type="project" value="UniProtKB-KW"/>
</dbReference>
<dbReference type="AlphaFoldDB" id="A0AAJ7C721"/>